<proteinExistence type="inferred from homology"/>
<dbReference type="Proteomes" id="UP000271098">
    <property type="component" value="Unassembled WGS sequence"/>
</dbReference>
<dbReference type="GO" id="GO:0006383">
    <property type="term" value="P:transcription by RNA polymerase III"/>
    <property type="evidence" value="ECO:0007669"/>
    <property type="project" value="InterPro"/>
</dbReference>
<feature type="region of interest" description="Disordered" evidence="4">
    <location>
        <begin position="115"/>
        <end position="167"/>
    </location>
</feature>
<comment type="subcellular location">
    <subcellularLocation>
        <location evidence="1">Nucleus</location>
    </subcellularLocation>
</comment>
<feature type="compositionally biased region" description="Acidic residues" evidence="4">
    <location>
        <begin position="153"/>
        <end position="163"/>
    </location>
</feature>
<sequence length="209" mass="23725">MPRGGRAGGRSGGSSSGVRAVANALGIARNEMPVSQTALPLDKSDELQYMAELRQELLTRFQDSSFFLEAREPSCEFRRYTDKYRVIEKEKFFPGGWECLPDELCPKRIKRGEPQLKKRKAMDGGDDDVSKKLSKLEENENNTDQETGMQGEAADDSEEESEKDEINNENEQVNYSLFLSGSEKIPVIFFFRFAYLPFNVLFNFLCVSC</sequence>
<evidence type="ECO:0000313" key="6">
    <source>
        <dbReference type="Proteomes" id="UP000271098"/>
    </source>
</evidence>
<evidence type="ECO:0000256" key="4">
    <source>
        <dbReference type="SAM" id="MobiDB-lite"/>
    </source>
</evidence>
<dbReference type="PANTHER" id="PTHR15367:SF2">
    <property type="entry name" value="DNA-DIRECTED RNA POLYMERASE III SUBUNIT"/>
    <property type="match status" value="1"/>
</dbReference>
<dbReference type="AlphaFoldDB" id="A0A183EB74"/>
<keyword evidence="3" id="KW-0539">Nucleus</keyword>
<dbReference type="InterPro" id="IPR024661">
    <property type="entry name" value="RNA_pol_III_Rpc31"/>
</dbReference>
<feature type="compositionally biased region" description="Basic and acidic residues" evidence="4">
    <location>
        <begin position="128"/>
        <end position="138"/>
    </location>
</feature>
<reference evidence="5 6" key="2">
    <citation type="submission" date="2018-11" db="EMBL/GenBank/DDBJ databases">
        <authorList>
            <consortium name="Pathogen Informatics"/>
        </authorList>
    </citation>
    <scope>NUCLEOTIDE SEQUENCE [LARGE SCALE GENOMIC DNA]</scope>
</reference>
<dbReference type="Pfam" id="PF11705">
    <property type="entry name" value="RNA_pol_3_Rpc31"/>
    <property type="match status" value="1"/>
</dbReference>
<protein>
    <submittedName>
        <fullName evidence="7">DNA-directed RNA polymerase III subunit RPC7</fullName>
    </submittedName>
</protein>
<evidence type="ECO:0000256" key="1">
    <source>
        <dbReference type="ARBA" id="ARBA00004123"/>
    </source>
</evidence>
<evidence type="ECO:0000313" key="5">
    <source>
        <dbReference type="EMBL" id="VDN31285.1"/>
    </source>
</evidence>
<dbReference type="EMBL" id="UYRT01086391">
    <property type="protein sequence ID" value="VDN31285.1"/>
    <property type="molecule type" value="Genomic_DNA"/>
</dbReference>
<keyword evidence="6" id="KW-1185">Reference proteome</keyword>
<dbReference type="OrthoDB" id="5377312at2759"/>
<comment type="similarity">
    <text evidence="2">Belongs to the eukaryotic RPC7 RNA polymerase subunit family.</text>
</comment>
<dbReference type="PANTHER" id="PTHR15367">
    <property type="entry name" value="DNA-DIRECTED RNA POLYMERASE III"/>
    <property type="match status" value="1"/>
</dbReference>
<dbReference type="GO" id="GO:0005666">
    <property type="term" value="C:RNA polymerase III complex"/>
    <property type="evidence" value="ECO:0007669"/>
    <property type="project" value="TreeGrafter"/>
</dbReference>
<gene>
    <name evidence="5" type="ORF">GPUH_LOCUS18214</name>
</gene>
<dbReference type="WBParaSite" id="GPUH_0001824001-mRNA-1">
    <property type="protein sequence ID" value="GPUH_0001824001-mRNA-1"/>
    <property type="gene ID" value="GPUH_0001824001"/>
</dbReference>
<evidence type="ECO:0000256" key="2">
    <source>
        <dbReference type="ARBA" id="ARBA00008352"/>
    </source>
</evidence>
<accession>A0A183EB74</accession>
<evidence type="ECO:0000313" key="7">
    <source>
        <dbReference type="WBParaSite" id="GPUH_0001824001-mRNA-1"/>
    </source>
</evidence>
<organism evidence="7">
    <name type="scientific">Gongylonema pulchrum</name>
    <dbReference type="NCBI Taxonomy" id="637853"/>
    <lineage>
        <taxon>Eukaryota</taxon>
        <taxon>Metazoa</taxon>
        <taxon>Ecdysozoa</taxon>
        <taxon>Nematoda</taxon>
        <taxon>Chromadorea</taxon>
        <taxon>Rhabditida</taxon>
        <taxon>Spirurina</taxon>
        <taxon>Spiruromorpha</taxon>
        <taxon>Spiruroidea</taxon>
        <taxon>Gongylonematidae</taxon>
        <taxon>Gongylonema</taxon>
    </lineage>
</organism>
<evidence type="ECO:0000256" key="3">
    <source>
        <dbReference type="ARBA" id="ARBA00023242"/>
    </source>
</evidence>
<name>A0A183EB74_9BILA</name>
<reference evidence="7" key="1">
    <citation type="submission" date="2016-06" db="UniProtKB">
        <authorList>
            <consortium name="WormBaseParasite"/>
        </authorList>
    </citation>
    <scope>IDENTIFICATION</scope>
</reference>